<feature type="region of interest" description="Disordered" evidence="1">
    <location>
        <begin position="388"/>
        <end position="413"/>
    </location>
</feature>
<proteinExistence type="predicted"/>
<dbReference type="RefSeq" id="XP_044295979.1">
    <property type="nucleotide sequence ID" value="XM_044440044.1"/>
</dbReference>
<dbReference type="InterPro" id="IPR009057">
    <property type="entry name" value="Homeodomain-like_sf"/>
</dbReference>
<dbReference type="OrthoDB" id="5812619at2759"/>
<reference evidence="3" key="2">
    <citation type="submission" date="2025-09" db="UniProtKB">
        <authorList>
            <consortium name="Ensembl"/>
        </authorList>
    </citation>
    <scope>IDENTIFICATION</scope>
</reference>
<feature type="compositionally biased region" description="Basic and acidic residues" evidence="1">
    <location>
        <begin position="339"/>
        <end position="351"/>
    </location>
</feature>
<feature type="compositionally biased region" description="Polar residues" evidence="1">
    <location>
        <begin position="1"/>
        <end position="10"/>
    </location>
</feature>
<dbReference type="RefSeq" id="XP_044295977.1">
    <property type="nucleotide sequence ID" value="XM_044440042.1"/>
</dbReference>
<reference evidence="3" key="1">
    <citation type="submission" date="2025-08" db="UniProtKB">
        <authorList>
            <consortium name="Ensembl"/>
        </authorList>
    </citation>
    <scope>IDENTIFICATION</scope>
</reference>
<dbReference type="GO" id="GO:0006363">
    <property type="term" value="P:termination of RNA polymerase I transcription"/>
    <property type="evidence" value="ECO:0007669"/>
    <property type="project" value="TreeGrafter"/>
</dbReference>
<dbReference type="CTD" id="7270"/>
<dbReference type="GO" id="GO:0003682">
    <property type="term" value="F:chromatin binding"/>
    <property type="evidence" value="ECO:0007669"/>
    <property type="project" value="TreeGrafter"/>
</dbReference>
<feature type="region of interest" description="Disordered" evidence="1">
    <location>
        <begin position="1"/>
        <end position="39"/>
    </location>
</feature>
<dbReference type="CDD" id="cd00167">
    <property type="entry name" value="SANT"/>
    <property type="match status" value="1"/>
</dbReference>
<dbReference type="GO" id="GO:0005730">
    <property type="term" value="C:nucleolus"/>
    <property type="evidence" value="ECO:0007669"/>
    <property type="project" value="TreeGrafter"/>
</dbReference>
<feature type="region of interest" description="Disordered" evidence="1">
    <location>
        <begin position="100"/>
        <end position="372"/>
    </location>
</feature>
<dbReference type="PANTHER" id="PTHR46760">
    <property type="entry name" value="TRANSCRIPTION TERMINATION FACTOR 1"/>
    <property type="match status" value="1"/>
</dbReference>
<feature type="compositionally biased region" description="Basic residues" evidence="1">
    <location>
        <begin position="179"/>
        <end position="191"/>
    </location>
</feature>
<organism evidence="3 4">
    <name type="scientific">Varanus komodoensis</name>
    <name type="common">Komodo dragon</name>
    <dbReference type="NCBI Taxonomy" id="61221"/>
    <lineage>
        <taxon>Eukaryota</taxon>
        <taxon>Metazoa</taxon>
        <taxon>Chordata</taxon>
        <taxon>Craniata</taxon>
        <taxon>Vertebrata</taxon>
        <taxon>Euteleostomi</taxon>
        <taxon>Lepidosauria</taxon>
        <taxon>Squamata</taxon>
        <taxon>Bifurcata</taxon>
        <taxon>Unidentata</taxon>
        <taxon>Episquamata</taxon>
        <taxon>Toxicofera</taxon>
        <taxon>Anguimorpha</taxon>
        <taxon>Paleoanguimorpha</taxon>
        <taxon>Varanoidea</taxon>
        <taxon>Varanidae</taxon>
        <taxon>Varanus</taxon>
    </lineage>
</organism>
<evidence type="ECO:0000313" key="3">
    <source>
        <dbReference type="Ensembl" id="ENSVKKP00000003275.1"/>
    </source>
</evidence>
<dbReference type="SUPFAM" id="SSF46689">
    <property type="entry name" value="Homeodomain-like"/>
    <property type="match status" value="1"/>
</dbReference>
<dbReference type="PROSITE" id="PS50090">
    <property type="entry name" value="MYB_LIKE"/>
    <property type="match status" value="1"/>
</dbReference>
<protein>
    <recommendedName>
        <fullName evidence="2">Myb-like domain-containing protein</fullName>
    </recommendedName>
</protein>
<accession>A0A8D2KRS3</accession>
<gene>
    <name evidence="3" type="primary">TTF1</name>
</gene>
<feature type="domain" description="Myb-like" evidence="2">
    <location>
        <begin position="587"/>
        <end position="667"/>
    </location>
</feature>
<dbReference type="PANTHER" id="PTHR46760:SF1">
    <property type="entry name" value="TRANSCRIPTION TERMINATION FACTOR 1"/>
    <property type="match status" value="1"/>
</dbReference>
<feature type="compositionally biased region" description="Basic residues" evidence="1">
    <location>
        <begin position="221"/>
        <end position="234"/>
    </location>
</feature>
<dbReference type="SMART" id="SM00717">
    <property type="entry name" value="SANT"/>
    <property type="match status" value="3"/>
</dbReference>
<dbReference type="InterPro" id="IPR001005">
    <property type="entry name" value="SANT/Myb"/>
</dbReference>
<dbReference type="AlphaFoldDB" id="A0A8D2KRS3"/>
<evidence type="ECO:0000259" key="2">
    <source>
        <dbReference type="PROSITE" id="PS50090"/>
    </source>
</evidence>
<keyword evidence="4" id="KW-1185">Reference proteome</keyword>
<feature type="compositionally biased region" description="Polar residues" evidence="1">
    <location>
        <begin position="210"/>
        <end position="219"/>
    </location>
</feature>
<dbReference type="Ensembl" id="ENSVKKT00000003368.1">
    <property type="protein sequence ID" value="ENSVKKP00000003275.1"/>
    <property type="gene ID" value="ENSVKKG00000002537.1"/>
</dbReference>
<feature type="compositionally biased region" description="Basic residues" evidence="1">
    <location>
        <begin position="352"/>
        <end position="361"/>
    </location>
</feature>
<dbReference type="InterPro" id="IPR053078">
    <property type="entry name" value="TTF1-like"/>
</dbReference>
<feature type="compositionally biased region" description="Polar residues" evidence="1">
    <location>
        <begin position="325"/>
        <end position="337"/>
    </location>
</feature>
<dbReference type="KEGG" id="vko:123028325"/>
<dbReference type="OMA" id="MSFRSDT"/>
<dbReference type="RefSeq" id="XP_044295976.1">
    <property type="nucleotide sequence ID" value="XM_044440041.1"/>
</dbReference>
<sequence>MPNMANSLSASDFVPKKKKKLGGRERSEAMPTPFLSPVLFDHSSFPSETAGNEDVENSKVCVKKSKKRKKECREGFDSQLVPCSVVEQSELDIETGVDVSLHKKKKKKKHKHSEEDVGDKLYVAEMPEQASNSPKEDNLRNMDCIYESTPLKRKRKKMLDGGESGGPAENQDVEDGQIHAKKSKKKKKKASRERSDSQFVPSSVGEESELNSGTGTDISLQKKKKTKKKKHNHSKQGDGDQLYVTEMPEQASNPPKEDSLENIGCIYESALKKKRKKKKSAEIWLPEQAEASGKFWGDRNGRKNSKKTRKDPSDTVGMQVDVSASLISSSTVQLSDLSQEEKHGVSDTEVKKQRRRKHKKASQVNGLDGASNDLMLKQEQDSLLQAATSEGADGSPSPLHPDEEEASEAGSLDHQDLEAAAQELEEFIPHVRSLAFETVRQLACRDLARFRKFKEQGIAVKFGPFSQKENDLLKRNIENFLEESGIESAEKLLFSYRFPEEKAAINKLKSERLFGVKIAEGIPRPWRHVYYRARKMFDPQNYSGKYTEEEKKKLKAYQAIHGNNWKKISQLMTRSSHSVAWKFSLIKDETNCGPWSREETNSLVRAVEEALRSKVKRSNSAREKVVSEQALTVTREDLYKGIPWSQIEAKVQTRNWRQCKQRWLSIVTQRMSRGRTKSQGYENLHFKINLIERLYELKAEDSSEINWEELSDVIGNVPPSYIQSRFYKMKVQYVPSWKKKDFPEIIDYLYKETLPKLKEVYEKRGENQTSSRQEETFKTAFQFSDIFQRYNDEDILLSEEDDE</sequence>
<feature type="compositionally biased region" description="Basic residues" evidence="1">
    <location>
        <begin position="102"/>
        <end position="111"/>
    </location>
</feature>
<dbReference type="Proteomes" id="UP000694545">
    <property type="component" value="Unplaced"/>
</dbReference>
<dbReference type="GeneID" id="123028325"/>
<name>A0A8D2KRS3_VARKO</name>
<dbReference type="Pfam" id="PF13921">
    <property type="entry name" value="Myb_DNA-bind_6"/>
    <property type="match status" value="1"/>
</dbReference>
<evidence type="ECO:0000256" key="1">
    <source>
        <dbReference type="SAM" id="MobiDB-lite"/>
    </source>
</evidence>
<dbReference type="RefSeq" id="XP_044295978.1">
    <property type="nucleotide sequence ID" value="XM_044440043.1"/>
</dbReference>
<evidence type="ECO:0000313" key="4">
    <source>
        <dbReference type="Proteomes" id="UP000694545"/>
    </source>
</evidence>
<dbReference type="Gene3D" id="1.10.10.60">
    <property type="entry name" value="Homeodomain-like"/>
    <property type="match status" value="2"/>
</dbReference>